<evidence type="ECO:0000313" key="3">
    <source>
        <dbReference type="EMBL" id="QNO42711.1"/>
    </source>
</evidence>
<protein>
    <submittedName>
        <fullName evidence="1">Uncharacterized protein</fullName>
    </submittedName>
</protein>
<dbReference type="EMBL" id="MT631111">
    <property type="protein sequence ID" value="QNO45407.1"/>
    <property type="molecule type" value="Genomic_DNA"/>
</dbReference>
<evidence type="ECO:0000313" key="1">
    <source>
        <dbReference type="EMBL" id="QNO41467.1"/>
    </source>
</evidence>
<proteinExistence type="predicted"/>
<organism evidence="1">
    <name type="scientific">Candidatus Methanogaster sp. ANME-2c ERB4</name>
    <dbReference type="NCBI Taxonomy" id="2759911"/>
    <lineage>
        <taxon>Archaea</taxon>
        <taxon>Methanobacteriati</taxon>
        <taxon>Methanobacteriota</taxon>
        <taxon>Stenosarchaea group</taxon>
        <taxon>Methanomicrobia</taxon>
        <taxon>Methanosarcinales</taxon>
        <taxon>ANME-2 cluster</taxon>
        <taxon>Candidatus Methanogasteraceae</taxon>
        <taxon>Candidatus Methanogaster</taxon>
    </lineage>
</organism>
<evidence type="ECO:0000313" key="6">
    <source>
        <dbReference type="EMBL" id="QNO45407.1"/>
    </source>
</evidence>
<name>A0A7G9Y0D3_9EURY</name>
<dbReference type="AlphaFoldDB" id="A0A7G9Y0D3"/>
<reference evidence="1" key="1">
    <citation type="submission" date="2020-06" db="EMBL/GenBank/DDBJ databases">
        <title>Unique genomic features of the anaerobic methanotrophic archaea.</title>
        <authorList>
            <person name="Chadwick G.L."/>
            <person name="Skennerton C.T."/>
            <person name="Laso-Perez R."/>
            <person name="Leu A.O."/>
            <person name="Speth D.R."/>
            <person name="Yu H."/>
            <person name="Morgan-Lang C."/>
            <person name="Hatzenpichler R."/>
            <person name="Goudeau D."/>
            <person name="Malmstrom R."/>
            <person name="Brazelton W.J."/>
            <person name="Woyke T."/>
            <person name="Hallam S.J."/>
            <person name="Tyson G.W."/>
            <person name="Wegener G."/>
            <person name="Boetius A."/>
            <person name="Orphan V."/>
        </authorList>
    </citation>
    <scope>NUCLEOTIDE SEQUENCE</scope>
</reference>
<gene>
    <name evidence="3" type="ORF">AOABALHP_00014</name>
    <name evidence="4" type="ORF">APHJHCDA_00014</name>
    <name evidence="5" type="ORF">BLHHIOMN_00001</name>
    <name evidence="1" type="ORF">CIDILJJO_00014</name>
    <name evidence="6" type="ORF">IGBKDJFP_00001</name>
    <name evidence="2" type="ORF">INBEEEIC_00001</name>
</gene>
<dbReference type="EMBL" id="MT630767">
    <property type="protein sequence ID" value="QNO42797.1"/>
    <property type="molecule type" value="Genomic_DNA"/>
</dbReference>
<sequence length="136" mass="15141">MLSCDFKYVIALDLERDVQQAFNVLDDAEVLGESGVLRCEGELCEVACLVVDNDAVIQKPHFFTFDNYPLPTPGNAKRLEGDVMGSEVLLSLLICPIFEVSYDLPLGHECMGTDCILFELMQGRLTESSYLWVGLD</sequence>
<dbReference type="EMBL" id="MT630819">
    <property type="protein sequence ID" value="QNO43406.1"/>
    <property type="molecule type" value="Genomic_DNA"/>
</dbReference>
<dbReference type="EMBL" id="MT630708">
    <property type="protein sequence ID" value="QNO42099.1"/>
    <property type="molecule type" value="Genomic_DNA"/>
</dbReference>
<evidence type="ECO:0000313" key="4">
    <source>
        <dbReference type="EMBL" id="QNO42797.1"/>
    </source>
</evidence>
<dbReference type="EMBL" id="MT630757">
    <property type="protein sequence ID" value="QNO42711.1"/>
    <property type="molecule type" value="Genomic_DNA"/>
</dbReference>
<evidence type="ECO:0000313" key="2">
    <source>
        <dbReference type="EMBL" id="QNO42099.1"/>
    </source>
</evidence>
<evidence type="ECO:0000313" key="5">
    <source>
        <dbReference type="EMBL" id="QNO43406.1"/>
    </source>
</evidence>
<accession>A0A7G9Y0D3</accession>
<dbReference type="EMBL" id="MT630643">
    <property type="protein sequence ID" value="QNO41467.1"/>
    <property type="molecule type" value="Genomic_DNA"/>
</dbReference>